<evidence type="ECO:0000313" key="2">
    <source>
        <dbReference type="EMBL" id="KAK9741129.1"/>
    </source>
</evidence>
<keyword evidence="1" id="KW-1133">Transmembrane helix</keyword>
<dbReference type="EMBL" id="JBDFQZ010000003">
    <property type="protein sequence ID" value="KAK9741129.1"/>
    <property type="molecule type" value="Genomic_DNA"/>
</dbReference>
<feature type="transmembrane region" description="Helical" evidence="1">
    <location>
        <begin position="169"/>
        <end position="187"/>
    </location>
</feature>
<comment type="caution">
    <text evidence="2">The sequence shown here is derived from an EMBL/GenBank/DDBJ whole genome shotgun (WGS) entry which is preliminary data.</text>
</comment>
<accession>A0AAW1LZ44</accession>
<feature type="transmembrane region" description="Helical" evidence="1">
    <location>
        <begin position="136"/>
        <end position="157"/>
    </location>
</feature>
<gene>
    <name evidence="2" type="ORF">RND81_03G083800</name>
</gene>
<dbReference type="Proteomes" id="UP001443914">
    <property type="component" value="Unassembled WGS sequence"/>
</dbReference>
<feature type="transmembrane region" description="Helical" evidence="1">
    <location>
        <begin position="112"/>
        <end position="129"/>
    </location>
</feature>
<keyword evidence="1" id="KW-0812">Transmembrane</keyword>
<keyword evidence="3" id="KW-1185">Reference proteome</keyword>
<feature type="transmembrane region" description="Helical" evidence="1">
    <location>
        <begin position="85"/>
        <end position="106"/>
    </location>
</feature>
<name>A0AAW1LZ44_SAPOF</name>
<reference evidence="2" key="1">
    <citation type="submission" date="2024-03" db="EMBL/GenBank/DDBJ databases">
        <title>WGS assembly of Saponaria officinalis var. Norfolk2.</title>
        <authorList>
            <person name="Jenkins J."/>
            <person name="Shu S."/>
            <person name="Grimwood J."/>
            <person name="Barry K."/>
            <person name="Goodstein D."/>
            <person name="Schmutz J."/>
            <person name="Leebens-Mack J."/>
            <person name="Osbourn A."/>
        </authorList>
    </citation>
    <scope>NUCLEOTIDE SEQUENCE [LARGE SCALE GENOMIC DNA]</scope>
    <source>
        <strain evidence="2">JIC</strain>
    </source>
</reference>
<dbReference type="AlphaFoldDB" id="A0AAW1LZ44"/>
<sequence length="245" mass="28190">MALIHLRVLFCGSDPVSKEPRKSRGSFLHRAFLFLSFTSSRERYSFSNSCIRFLGKGTRPMGVFSSLPTSSLVLSFFLDEKKKQSILPFLILLLYFWVFGKVYYSADFLREPARLTALVSGACIIFLCFRKRKKRAFLIAFFIYFLASTYIGVISIASAPGGEQISCPIPFLFIFCHLFLFLGLFLFQRNIRVERQPLVPLLFGTLLFFLPDFPNLEWLEGWIEGLDLFLLLLGFLLFVCGEENE</sequence>
<proteinExistence type="predicted"/>
<feature type="transmembrane region" description="Helical" evidence="1">
    <location>
        <begin position="61"/>
        <end position="78"/>
    </location>
</feature>
<organism evidence="2 3">
    <name type="scientific">Saponaria officinalis</name>
    <name type="common">Common soapwort</name>
    <name type="synonym">Lychnis saponaria</name>
    <dbReference type="NCBI Taxonomy" id="3572"/>
    <lineage>
        <taxon>Eukaryota</taxon>
        <taxon>Viridiplantae</taxon>
        <taxon>Streptophyta</taxon>
        <taxon>Embryophyta</taxon>
        <taxon>Tracheophyta</taxon>
        <taxon>Spermatophyta</taxon>
        <taxon>Magnoliopsida</taxon>
        <taxon>eudicotyledons</taxon>
        <taxon>Gunneridae</taxon>
        <taxon>Pentapetalae</taxon>
        <taxon>Caryophyllales</taxon>
        <taxon>Caryophyllaceae</taxon>
        <taxon>Caryophylleae</taxon>
        <taxon>Saponaria</taxon>
    </lineage>
</organism>
<keyword evidence="1" id="KW-0472">Membrane</keyword>
<protein>
    <submittedName>
        <fullName evidence="2">Uncharacterized protein</fullName>
    </submittedName>
</protein>
<evidence type="ECO:0000256" key="1">
    <source>
        <dbReference type="SAM" id="Phobius"/>
    </source>
</evidence>
<evidence type="ECO:0000313" key="3">
    <source>
        <dbReference type="Proteomes" id="UP001443914"/>
    </source>
</evidence>